<keyword evidence="3" id="KW-0479">Metal-binding</keyword>
<dbReference type="Gene3D" id="3.60.40.10">
    <property type="entry name" value="PPM-type phosphatase domain"/>
    <property type="match status" value="1"/>
</dbReference>
<accession>A0A9D1PM61</accession>
<evidence type="ECO:0000256" key="1">
    <source>
        <dbReference type="ARBA" id="ARBA00001936"/>
    </source>
</evidence>
<reference evidence="10" key="2">
    <citation type="submission" date="2021-04" db="EMBL/GenBank/DDBJ databases">
        <authorList>
            <person name="Gilroy R."/>
        </authorList>
    </citation>
    <scope>NUCLEOTIDE SEQUENCE</scope>
    <source>
        <strain evidence="10">CHK169-2315</strain>
    </source>
</reference>
<dbReference type="PANTHER" id="PTHR13832">
    <property type="entry name" value="PROTEIN PHOSPHATASE 2C"/>
    <property type="match status" value="1"/>
</dbReference>
<dbReference type="NCBIfam" id="NF033484">
    <property type="entry name" value="Stp1_PP2C_phos"/>
    <property type="match status" value="1"/>
</dbReference>
<comment type="cofactor">
    <cofactor evidence="1">
        <name>Mn(2+)</name>
        <dbReference type="ChEBI" id="CHEBI:29035"/>
    </cofactor>
</comment>
<dbReference type="InterPro" id="IPR015655">
    <property type="entry name" value="PP2C"/>
</dbReference>
<dbReference type="PANTHER" id="PTHR13832:SF860">
    <property type="entry name" value="PROTEIN PHOSPHATASE PHPP"/>
    <property type="match status" value="1"/>
</dbReference>
<evidence type="ECO:0000256" key="8">
    <source>
        <dbReference type="ARBA" id="ARBA00048336"/>
    </source>
</evidence>
<proteinExistence type="predicted"/>
<dbReference type="InterPro" id="IPR036457">
    <property type="entry name" value="PPM-type-like_dom_sf"/>
</dbReference>
<evidence type="ECO:0000256" key="4">
    <source>
        <dbReference type="ARBA" id="ARBA00022801"/>
    </source>
</evidence>
<dbReference type="AlphaFoldDB" id="A0A9D1PM61"/>
<comment type="caution">
    <text evidence="10">The sequence shown here is derived from an EMBL/GenBank/DDBJ whole genome shotgun (WGS) entry which is preliminary data.</text>
</comment>
<dbReference type="FunFam" id="3.60.40.10:FF:000002">
    <property type="entry name" value="Serine/threonine phosphatase stp"/>
    <property type="match status" value="1"/>
</dbReference>
<dbReference type="Proteomes" id="UP000823937">
    <property type="component" value="Unassembled WGS sequence"/>
</dbReference>
<evidence type="ECO:0000313" key="11">
    <source>
        <dbReference type="Proteomes" id="UP000823937"/>
    </source>
</evidence>
<organism evidence="10 11">
    <name type="scientific">Candidatus Pseudogracilibacillus intestinigallinarum</name>
    <dbReference type="NCBI Taxonomy" id="2838742"/>
    <lineage>
        <taxon>Bacteria</taxon>
        <taxon>Bacillati</taxon>
        <taxon>Bacillota</taxon>
        <taxon>Bacilli</taxon>
        <taxon>Bacillales</taxon>
        <taxon>Bacillaceae</taxon>
        <taxon>Pseudogracilibacillus</taxon>
    </lineage>
</organism>
<keyword evidence="5" id="KW-0904">Protein phosphatase</keyword>
<feature type="domain" description="PPM-type phosphatase" evidence="9">
    <location>
        <begin position="2"/>
        <end position="242"/>
    </location>
</feature>
<evidence type="ECO:0000256" key="5">
    <source>
        <dbReference type="ARBA" id="ARBA00022912"/>
    </source>
</evidence>
<reference evidence="10" key="1">
    <citation type="journal article" date="2021" name="PeerJ">
        <title>Extensive microbial diversity within the chicken gut microbiome revealed by metagenomics and culture.</title>
        <authorList>
            <person name="Gilroy R."/>
            <person name="Ravi A."/>
            <person name="Getino M."/>
            <person name="Pursley I."/>
            <person name="Horton D.L."/>
            <person name="Alikhan N.F."/>
            <person name="Baker D."/>
            <person name="Gharbi K."/>
            <person name="Hall N."/>
            <person name="Watson M."/>
            <person name="Adriaenssens E.M."/>
            <person name="Foster-Nyarko E."/>
            <person name="Jarju S."/>
            <person name="Secka A."/>
            <person name="Antonio M."/>
            <person name="Oren A."/>
            <person name="Chaudhuri R.R."/>
            <person name="La Ragione R."/>
            <person name="Hildebrand F."/>
            <person name="Pallen M.J."/>
        </authorList>
    </citation>
    <scope>NUCLEOTIDE SEQUENCE</scope>
    <source>
        <strain evidence="10">CHK169-2315</strain>
    </source>
</reference>
<dbReference type="SMART" id="SM00332">
    <property type="entry name" value="PP2Cc"/>
    <property type="match status" value="1"/>
</dbReference>
<keyword evidence="4" id="KW-0378">Hydrolase</keyword>
<dbReference type="GO" id="GO:0046872">
    <property type="term" value="F:metal ion binding"/>
    <property type="evidence" value="ECO:0007669"/>
    <property type="project" value="UniProtKB-KW"/>
</dbReference>
<dbReference type="EMBL" id="DXHX01000088">
    <property type="protein sequence ID" value="HIV74617.1"/>
    <property type="molecule type" value="Genomic_DNA"/>
</dbReference>
<evidence type="ECO:0000259" key="9">
    <source>
        <dbReference type="PROSITE" id="PS51746"/>
    </source>
</evidence>
<dbReference type="InterPro" id="IPR001932">
    <property type="entry name" value="PPM-type_phosphatase-like_dom"/>
</dbReference>
<evidence type="ECO:0000256" key="2">
    <source>
        <dbReference type="ARBA" id="ARBA00013081"/>
    </source>
</evidence>
<evidence type="ECO:0000256" key="3">
    <source>
        <dbReference type="ARBA" id="ARBA00022723"/>
    </source>
</evidence>
<dbReference type="PROSITE" id="PS51746">
    <property type="entry name" value="PPM_2"/>
    <property type="match status" value="1"/>
</dbReference>
<dbReference type="EC" id="3.1.3.16" evidence="2"/>
<name>A0A9D1PM61_9BACI</name>
<dbReference type="GO" id="GO:0004722">
    <property type="term" value="F:protein serine/threonine phosphatase activity"/>
    <property type="evidence" value="ECO:0007669"/>
    <property type="project" value="UniProtKB-EC"/>
</dbReference>
<sequence>MDGKIKTDRGQVRSTNEDAGAILINEHEQALAIVADGMGGHQAGEVASQLAVQLAREAWENAERFVTPMEAEIWLKKMIDKMNEEILQQSKENELLEGMGTTVVMTICAFEFVTVAHVGDSRCYLLTGEKFDQITEDHSLVNELIRTGEISKEEAEKHPQKNVLLRAVGTDHQAKADVRTLIWEEDDLLLLCSDGLTNKISDEELEHYLREMKDVDQVANGLIEEANKRGGEDNITISIVRNRPIGKVGDE</sequence>
<dbReference type="SMART" id="SM00331">
    <property type="entry name" value="PP2C_SIG"/>
    <property type="match status" value="1"/>
</dbReference>
<gene>
    <name evidence="10" type="ORF">H9895_05985</name>
</gene>
<protein>
    <recommendedName>
        <fullName evidence="2">protein-serine/threonine phosphatase</fullName>
        <ecNumber evidence="2">3.1.3.16</ecNumber>
    </recommendedName>
</protein>
<comment type="catalytic activity">
    <reaction evidence="7">
        <text>O-phospho-L-seryl-[protein] + H2O = L-seryl-[protein] + phosphate</text>
        <dbReference type="Rhea" id="RHEA:20629"/>
        <dbReference type="Rhea" id="RHEA-COMP:9863"/>
        <dbReference type="Rhea" id="RHEA-COMP:11604"/>
        <dbReference type="ChEBI" id="CHEBI:15377"/>
        <dbReference type="ChEBI" id="CHEBI:29999"/>
        <dbReference type="ChEBI" id="CHEBI:43474"/>
        <dbReference type="ChEBI" id="CHEBI:83421"/>
        <dbReference type="EC" id="3.1.3.16"/>
    </reaction>
</comment>
<dbReference type="CDD" id="cd00143">
    <property type="entry name" value="PP2Cc"/>
    <property type="match status" value="1"/>
</dbReference>
<evidence type="ECO:0000256" key="6">
    <source>
        <dbReference type="ARBA" id="ARBA00023211"/>
    </source>
</evidence>
<dbReference type="SUPFAM" id="SSF81606">
    <property type="entry name" value="PP2C-like"/>
    <property type="match status" value="1"/>
</dbReference>
<evidence type="ECO:0000313" key="10">
    <source>
        <dbReference type="EMBL" id="HIV74617.1"/>
    </source>
</evidence>
<dbReference type="Pfam" id="PF13672">
    <property type="entry name" value="PP2C_2"/>
    <property type="match status" value="1"/>
</dbReference>
<comment type="catalytic activity">
    <reaction evidence="8">
        <text>O-phospho-L-threonyl-[protein] + H2O = L-threonyl-[protein] + phosphate</text>
        <dbReference type="Rhea" id="RHEA:47004"/>
        <dbReference type="Rhea" id="RHEA-COMP:11060"/>
        <dbReference type="Rhea" id="RHEA-COMP:11605"/>
        <dbReference type="ChEBI" id="CHEBI:15377"/>
        <dbReference type="ChEBI" id="CHEBI:30013"/>
        <dbReference type="ChEBI" id="CHEBI:43474"/>
        <dbReference type="ChEBI" id="CHEBI:61977"/>
        <dbReference type="EC" id="3.1.3.16"/>
    </reaction>
</comment>
<evidence type="ECO:0000256" key="7">
    <source>
        <dbReference type="ARBA" id="ARBA00047761"/>
    </source>
</evidence>
<keyword evidence="6" id="KW-0464">Manganese</keyword>